<dbReference type="EMBL" id="PNBA02000002">
    <property type="protein sequence ID" value="KAG6434497.1"/>
    <property type="molecule type" value="Genomic_DNA"/>
</dbReference>
<dbReference type="InterPro" id="IPR000704">
    <property type="entry name" value="Casein_kinase_II_reg-sub"/>
</dbReference>
<gene>
    <name evidence="3" type="ORF">SASPL_106134</name>
</gene>
<comment type="function">
    <text evidence="2">Plays a complex role in regulating the basal catalytic activity of the alpha subunit.</text>
</comment>
<comment type="similarity">
    <text evidence="1 2">Belongs to the casein kinase 2 subunit beta family.</text>
</comment>
<dbReference type="InterPro" id="IPR016149">
    <property type="entry name" value="Casein_kin_II_reg-sub_N"/>
</dbReference>
<dbReference type="PANTHER" id="PTHR11740">
    <property type="entry name" value="CASEIN KINASE II SUBUNIT BETA"/>
    <property type="match status" value="1"/>
</dbReference>
<dbReference type="PANTHER" id="PTHR11740:SF0">
    <property type="entry name" value="CASEIN KINASE II SUBUNIT BETA"/>
    <property type="match status" value="1"/>
</dbReference>
<dbReference type="Pfam" id="PF01214">
    <property type="entry name" value="CK_II_beta"/>
    <property type="match status" value="1"/>
</dbReference>
<dbReference type="GO" id="GO:0019887">
    <property type="term" value="F:protein kinase regulator activity"/>
    <property type="evidence" value="ECO:0007669"/>
    <property type="project" value="InterPro"/>
</dbReference>
<sequence length="288" mass="32347">MYELKYCEYSAPRSISMLECVQGAYSESAAKKSYPNCSFNISISMVKADETLSLSAQSGEICWLRWVNYLRPGLKKGLLTPQEEGIIIELHALWISDNLSLLTIHISVLTFRDNSTEMGGCCWFYAYDAMKLTSCLFFGDVIVEDKILAPRVTGCLLHAMLWNPLNATHRGGLAANLTQLLVIMALHANYSSHHVFPDSCLNVCIVCVNNLQFGTYVGDMFTEEQNELVESAAEMLYSLIHVRYILTTKGMAAMRSRRIMTLEDVQEFIAVDSLVFPLDNQTFHAPVL</sequence>
<dbReference type="Gene3D" id="1.10.1820.10">
    <property type="entry name" value="protein kinase ck2 holoenzyme, chain C, domain 1"/>
    <property type="match status" value="1"/>
</dbReference>
<name>A0A8X8YQ17_SALSN</name>
<reference evidence="3" key="1">
    <citation type="submission" date="2018-01" db="EMBL/GenBank/DDBJ databases">
        <authorList>
            <person name="Mao J.F."/>
        </authorList>
    </citation>
    <scope>NUCLEOTIDE SEQUENCE</scope>
    <source>
        <strain evidence="3">Huo1</strain>
        <tissue evidence="3">Leaf</tissue>
    </source>
</reference>
<dbReference type="GO" id="GO:0005956">
    <property type="term" value="C:protein kinase CK2 complex"/>
    <property type="evidence" value="ECO:0007669"/>
    <property type="project" value="UniProtKB-UniRule"/>
</dbReference>
<keyword evidence="4" id="KW-1185">Reference proteome</keyword>
<dbReference type="GO" id="GO:0005737">
    <property type="term" value="C:cytoplasm"/>
    <property type="evidence" value="ECO:0007669"/>
    <property type="project" value="TreeGrafter"/>
</dbReference>
<evidence type="ECO:0000256" key="2">
    <source>
        <dbReference type="RuleBase" id="RU361268"/>
    </source>
</evidence>
<dbReference type="Proteomes" id="UP000298416">
    <property type="component" value="Unassembled WGS sequence"/>
</dbReference>
<evidence type="ECO:0000313" key="4">
    <source>
        <dbReference type="Proteomes" id="UP000298416"/>
    </source>
</evidence>
<protein>
    <recommendedName>
        <fullName evidence="2">Casein kinase II subunit beta</fullName>
        <shortName evidence="2">CK II beta</shortName>
    </recommendedName>
</protein>
<organism evidence="3">
    <name type="scientific">Salvia splendens</name>
    <name type="common">Scarlet sage</name>
    <dbReference type="NCBI Taxonomy" id="180675"/>
    <lineage>
        <taxon>Eukaryota</taxon>
        <taxon>Viridiplantae</taxon>
        <taxon>Streptophyta</taxon>
        <taxon>Embryophyta</taxon>
        <taxon>Tracheophyta</taxon>
        <taxon>Spermatophyta</taxon>
        <taxon>Magnoliopsida</taxon>
        <taxon>eudicotyledons</taxon>
        <taxon>Gunneridae</taxon>
        <taxon>Pentapetalae</taxon>
        <taxon>asterids</taxon>
        <taxon>lamiids</taxon>
        <taxon>Lamiales</taxon>
        <taxon>Lamiaceae</taxon>
        <taxon>Nepetoideae</taxon>
        <taxon>Mentheae</taxon>
        <taxon>Salviinae</taxon>
        <taxon>Salvia</taxon>
        <taxon>Salvia subgen. Calosphace</taxon>
        <taxon>core Calosphace</taxon>
    </lineage>
</organism>
<evidence type="ECO:0000313" key="3">
    <source>
        <dbReference type="EMBL" id="KAG6434497.1"/>
    </source>
</evidence>
<evidence type="ECO:0000256" key="1">
    <source>
        <dbReference type="ARBA" id="ARBA00006941"/>
    </source>
</evidence>
<dbReference type="SUPFAM" id="SSF57798">
    <property type="entry name" value="Casein kinase II beta subunit"/>
    <property type="match status" value="1"/>
</dbReference>
<comment type="subunit">
    <text evidence="2">Tetramer of two alpha and two beta subunits.</text>
</comment>
<comment type="caution">
    <text evidence="3">The sequence shown here is derived from an EMBL/GenBank/DDBJ whole genome shotgun (WGS) entry which is preliminary data.</text>
</comment>
<reference evidence="3" key="2">
    <citation type="submission" date="2020-08" db="EMBL/GenBank/DDBJ databases">
        <title>Plant Genome Project.</title>
        <authorList>
            <person name="Zhang R.-G."/>
        </authorList>
    </citation>
    <scope>NUCLEOTIDE SEQUENCE</scope>
    <source>
        <strain evidence="3">Huo1</strain>
        <tissue evidence="3">Leaf</tissue>
    </source>
</reference>
<accession>A0A8X8YQ17</accession>
<dbReference type="AlphaFoldDB" id="A0A8X8YQ17"/>
<dbReference type="InterPro" id="IPR035991">
    <property type="entry name" value="Casein_kinase_II_beta-like"/>
</dbReference>
<proteinExistence type="inferred from homology"/>